<gene>
    <name evidence="1" type="ORF">METZ01_LOCUS162141</name>
</gene>
<evidence type="ECO:0000313" key="1">
    <source>
        <dbReference type="EMBL" id="SVB09287.1"/>
    </source>
</evidence>
<dbReference type="AlphaFoldDB" id="A0A382B7S7"/>
<protein>
    <submittedName>
        <fullName evidence="1">Uncharacterized protein</fullName>
    </submittedName>
</protein>
<dbReference type="EMBL" id="UINC01028390">
    <property type="protein sequence ID" value="SVB09287.1"/>
    <property type="molecule type" value="Genomic_DNA"/>
</dbReference>
<reference evidence="1" key="1">
    <citation type="submission" date="2018-05" db="EMBL/GenBank/DDBJ databases">
        <authorList>
            <person name="Lanie J.A."/>
            <person name="Ng W.-L."/>
            <person name="Kazmierczak K.M."/>
            <person name="Andrzejewski T.M."/>
            <person name="Davidsen T.M."/>
            <person name="Wayne K.J."/>
            <person name="Tettelin H."/>
            <person name="Glass J.I."/>
            <person name="Rusch D."/>
            <person name="Podicherti R."/>
            <person name="Tsui H.-C.T."/>
            <person name="Winkler M.E."/>
        </authorList>
    </citation>
    <scope>NUCLEOTIDE SEQUENCE</scope>
</reference>
<name>A0A382B7S7_9ZZZZ</name>
<dbReference type="InterPro" id="IPR023614">
    <property type="entry name" value="Porin_dom_sf"/>
</dbReference>
<organism evidence="1">
    <name type="scientific">marine metagenome</name>
    <dbReference type="NCBI Taxonomy" id="408172"/>
    <lineage>
        <taxon>unclassified sequences</taxon>
        <taxon>metagenomes</taxon>
        <taxon>ecological metagenomes</taxon>
    </lineage>
</organism>
<dbReference type="SUPFAM" id="SSF56935">
    <property type="entry name" value="Porins"/>
    <property type="match status" value="1"/>
</dbReference>
<proteinExistence type="predicted"/>
<dbReference type="Gene3D" id="2.40.160.10">
    <property type="entry name" value="Porin"/>
    <property type="match status" value="1"/>
</dbReference>
<sequence length="338" mass="38224">MVLNAQDDFFDPGYSIGGYGELHWNRELDKDGETTKNLMDFHRFIIYYGYNWTEEWSFKSEVELEHNFVQDGDGELELEQAYVNYHTDKWGFQGGVILPTVGLLNEYHEPPLFFSVERPDYSKYIIPTTWFGNGFAIYGNIADFNLRLAILEDLEGEGISTSGIRGARGKGYKTTGYSLVKNLSAVYTGINGLRLGGSLTLNDAPINDEPDTSISVQMFEVNAKYNANNIYAVFEYGQNSFEGNNFTSPLKTSSGYYLDLGYNIGSMVNCNKLIPWFRVSNVSTDVDTDSKIADYMRLGLTWWPIDNVAFKMDYGTKTKKSDSNNPTTQINLGIGYNF</sequence>
<accession>A0A382B7S7</accession>